<gene>
    <name evidence="10" type="ORF">RJ641_022531</name>
</gene>
<keyword evidence="7 8" id="KW-0472">Membrane</keyword>
<sequence>MASPEENEKTSFTMQIKSLSLPIQSSKKKRFYVAQFSLRILATALTLASILVMITSKQSVTVFGIALEATYRSTSSSKFLLGANITACFFSLISSIGIYVFGSHGSDPRNYFFVFLHDMMIMVLMISGCAASTAVGYMSRYGESQTGWTGICDRVAKFCNRVQIAILLSYLAFFCFLALTIMSALNPRGSNQINSQR</sequence>
<evidence type="ECO:0000313" key="10">
    <source>
        <dbReference type="EMBL" id="KAK6912930.1"/>
    </source>
</evidence>
<name>A0AAN8YUF9_9MAGN</name>
<evidence type="ECO:0000256" key="8">
    <source>
        <dbReference type="RuleBase" id="RU361233"/>
    </source>
</evidence>
<protein>
    <recommendedName>
        <fullName evidence="8">CASP-like protein</fullName>
    </recommendedName>
</protein>
<feature type="transmembrane region" description="Helical" evidence="8">
    <location>
        <begin position="113"/>
        <end position="138"/>
    </location>
</feature>
<dbReference type="PANTHER" id="PTHR36488">
    <property type="entry name" value="CASP-LIKE PROTEIN 1U1"/>
    <property type="match status" value="1"/>
</dbReference>
<evidence type="ECO:0000256" key="1">
    <source>
        <dbReference type="ARBA" id="ARBA00004651"/>
    </source>
</evidence>
<feature type="transmembrane region" description="Helical" evidence="8">
    <location>
        <begin position="164"/>
        <end position="185"/>
    </location>
</feature>
<comment type="subcellular location">
    <subcellularLocation>
        <location evidence="1 8">Cell membrane</location>
        <topology evidence="1 8">Multi-pass membrane protein</topology>
    </subcellularLocation>
</comment>
<feature type="domain" description="Casparian strip membrane protein" evidence="9">
    <location>
        <begin position="29"/>
        <end position="175"/>
    </location>
</feature>
<feature type="transmembrane region" description="Helical" evidence="8">
    <location>
        <begin position="36"/>
        <end position="54"/>
    </location>
</feature>
<comment type="subunit">
    <text evidence="3 8">Homodimer and heterodimers.</text>
</comment>
<dbReference type="NCBIfam" id="TIGR01569">
    <property type="entry name" value="A_tha_TIGR01569"/>
    <property type="match status" value="1"/>
</dbReference>
<evidence type="ECO:0000256" key="5">
    <source>
        <dbReference type="ARBA" id="ARBA00022692"/>
    </source>
</evidence>
<accession>A0AAN8YUF9</accession>
<comment type="caution">
    <text evidence="10">The sequence shown here is derived from an EMBL/GenBank/DDBJ whole genome shotgun (WGS) entry which is preliminary data.</text>
</comment>
<evidence type="ECO:0000256" key="6">
    <source>
        <dbReference type="ARBA" id="ARBA00022989"/>
    </source>
</evidence>
<proteinExistence type="inferred from homology"/>
<dbReference type="InterPro" id="IPR006459">
    <property type="entry name" value="CASP/CASPL"/>
</dbReference>
<reference evidence="10 11" key="1">
    <citation type="submission" date="2023-12" db="EMBL/GenBank/DDBJ databases">
        <title>A high-quality genome assembly for Dillenia turbinata (Dilleniales).</title>
        <authorList>
            <person name="Chanderbali A."/>
        </authorList>
    </citation>
    <scope>NUCLEOTIDE SEQUENCE [LARGE SCALE GENOMIC DNA]</scope>
    <source>
        <strain evidence="10">LSX21</strain>
        <tissue evidence="10">Leaf</tissue>
    </source>
</reference>
<evidence type="ECO:0000256" key="7">
    <source>
        <dbReference type="ARBA" id="ARBA00023136"/>
    </source>
</evidence>
<dbReference type="InterPro" id="IPR044173">
    <property type="entry name" value="CASPL"/>
</dbReference>
<evidence type="ECO:0000256" key="3">
    <source>
        <dbReference type="ARBA" id="ARBA00011489"/>
    </source>
</evidence>
<comment type="similarity">
    <text evidence="2 8">Belongs to the Casparian strip membrane proteins (CASP) family.</text>
</comment>
<dbReference type="PANTHER" id="PTHR36488:SF8">
    <property type="entry name" value="CASP-LIKE PROTEIN 1U1"/>
    <property type="match status" value="1"/>
</dbReference>
<dbReference type="Proteomes" id="UP001370490">
    <property type="component" value="Unassembled WGS sequence"/>
</dbReference>
<organism evidence="10 11">
    <name type="scientific">Dillenia turbinata</name>
    <dbReference type="NCBI Taxonomy" id="194707"/>
    <lineage>
        <taxon>Eukaryota</taxon>
        <taxon>Viridiplantae</taxon>
        <taxon>Streptophyta</taxon>
        <taxon>Embryophyta</taxon>
        <taxon>Tracheophyta</taxon>
        <taxon>Spermatophyta</taxon>
        <taxon>Magnoliopsida</taxon>
        <taxon>eudicotyledons</taxon>
        <taxon>Gunneridae</taxon>
        <taxon>Pentapetalae</taxon>
        <taxon>Dilleniales</taxon>
        <taxon>Dilleniaceae</taxon>
        <taxon>Dillenia</taxon>
    </lineage>
</organism>
<evidence type="ECO:0000259" key="9">
    <source>
        <dbReference type="Pfam" id="PF04535"/>
    </source>
</evidence>
<evidence type="ECO:0000256" key="2">
    <source>
        <dbReference type="ARBA" id="ARBA00007651"/>
    </source>
</evidence>
<keyword evidence="4 8" id="KW-1003">Cell membrane</keyword>
<keyword evidence="11" id="KW-1185">Reference proteome</keyword>
<evidence type="ECO:0000256" key="4">
    <source>
        <dbReference type="ARBA" id="ARBA00022475"/>
    </source>
</evidence>
<dbReference type="AlphaFoldDB" id="A0AAN8YUF9"/>
<dbReference type="EMBL" id="JBAMMX010000027">
    <property type="protein sequence ID" value="KAK6912930.1"/>
    <property type="molecule type" value="Genomic_DNA"/>
</dbReference>
<keyword evidence="6 8" id="KW-1133">Transmembrane helix</keyword>
<dbReference type="InterPro" id="IPR006702">
    <property type="entry name" value="CASP_dom"/>
</dbReference>
<keyword evidence="5 8" id="KW-0812">Transmembrane</keyword>
<evidence type="ECO:0000313" key="11">
    <source>
        <dbReference type="Proteomes" id="UP001370490"/>
    </source>
</evidence>
<feature type="transmembrane region" description="Helical" evidence="8">
    <location>
        <begin position="79"/>
        <end position="101"/>
    </location>
</feature>
<dbReference type="GO" id="GO:0005886">
    <property type="term" value="C:plasma membrane"/>
    <property type="evidence" value="ECO:0007669"/>
    <property type="project" value="UniProtKB-SubCell"/>
</dbReference>
<dbReference type="Pfam" id="PF04535">
    <property type="entry name" value="CASP_dom"/>
    <property type="match status" value="1"/>
</dbReference>